<accession>A0ABQ2P413</accession>
<organism evidence="1 2">
    <name type="scientific">Oceanobacillus neutriphilus</name>
    <dbReference type="NCBI Taxonomy" id="531815"/>
    <lineage>
        <taxon>Bacteria</taxon>
        <taxon>Bacillati</taxon>
        <taxon>Bacillota</taxon>
        <taxon>Bacilli</taxon>
        <taxon>Bacillales</taxon>
        <taxon>Bacillaceae</taxon>
        <taxon>Oceanobacillus</taxon>
    </lineage>
</organism>
<evidence type="ECO:0000313" key="1">
    <source>
        <dbReference type="EMBL" id="GGP17176.1"/>
    </source>
</evidence>
<dbReference type="Proteomes" id="UP000641206">
    <property type="component" value="Unassembled WGS sequence"/>
</dbReference>
<comment type="caution">
    <text evidence="1">The sequence shown here is derived from an EMBL/GenBank/DDBJ whole genome shotgun (WGS) entry which is preliminary data.</text>
</comment>
<name>A0ABQ2P413_9BACI</name>
<sequence>MNFNNVINAMKEVQALEGFISLGFNEITPSDEIKVHVDFEGFKKMIVNEDLIVEPYTRVIDGFDLDYDIAFFKNGPVKVFTLVNRNEKRELEELTYEQPTSAV</sequence>
<proteinExistence type="predicted"/>
<gene>
    <name evidence="1" type="ORF">GCM10011346_52060</name>
</gene>
<reference evidence="2" key="1">
    <citation type="journal article" date="2019" name="Int. J. Syst. Evol. Microbiol.">
        <title>The Global Catalogue of Microorganisms (GCM) 10K type strain sequencing project: providing services to taxonomists for standard genome sequencing and annotation.</title>
        <authorList>
            <consortium name="The Broad Institute Genomics Platform"/>
            <consortium name="The Broad Institute Genome Sequencing Center for Infectious Disease"/>
            <person name="Wu L."/>
            <person name="Ma J."/>
        </authorList>
    </citation>
    <scope>NUCLEOTIDE SEQUENCE [LARGE SCALE GENOMIC DNA]</scope>
    <source>
        <strain evidence="2">CGMCC 1.7693</strain>
    </source>
</reference>
<keyword evidence="2" id="KW-1185">Reference proteome</keyword>
<dbReference type="EMBL" id="BMLW01000027">
    <property type="protein sequence ID" value="GGP17176.1"/>
    <property type="molecule type" value="Genomic_DNA"/>
</dbReference>
<protein>
    <submittedName>
        <fullName evidence="1">Uncharacterized protein</fullName>
    </submittedName>
</protein>
<evidence type="ECO:0000313" key="2">
    <source>
        <dbReference type="Proteomes" id="UP000641206"/>
    </source>
</evidence>
<dbReference type="RefSeq" id="WP_188738675.1">
    <property type="nucleotide sequence ID" value="NZ_BMLW01000027.1"/>
</dbReference>